<dbReference type="Gene3D" id="3.80.10.10">
    <property type="entry name" value="Ribonuclease Inhibitor"/>
    <property type="match status" value="1"/>
</dbReference>
<dbReference type="AlphaFoldDB" id="A0AAD7F0R2"/>
<protein>
    <recommendedName>
        <fullName evidence="3">F-box domain-containing protein</fullName>
    </recommendedName>
</protein>
<reference evidence="1" key="1">
    <citation type="submission" date="2023-03" db="EMBL/GenBank/DDBJ databases">
        <title>Massive genome expansion in bonnet fungi (Mycena s.s.) driven by repeated elements and novel gene families across ecological guilds.</title>
        <authorList>
            <consortium name="Lawrence Berkeley National Laboratory"/>
            <person name="Harder C.B."/>
            <person name="Miyauchi S."/>
            <person name="Viragh M."/>
            <person name="Kuo A."/>
            <person name="Thoen E."/>
            <person name="Andreopoulos B."/>
            <person name="Lu D."/>
            <person name="Skrede I."/>
            <person name="Drula E."/>
            <person name="Henrissat B."/>
            <person name="Morin E."/>
            <person name="Kohler A."/>
            <person name="Barry K."/>
            <person name="LaButti K."/>
            <person name="Morin E."/>
            <person name="Salamov A."/>
            <person name="Lipzen A."/>
            <person name="Mereny Z."/>
            <person name="Hegedus B."/>
            <person name="Baldrian P."/>
            <person name="Stursova M."/>
            <person name="Weitz H."/>
            <person name="Taylor A."/>
            <person name="Grigoriev I.V."/>
            <person name="Nagy L.G."/>
            <person name="Martin F."/>
            <person name="Kauserud H."/>
        </authorList>
    </citation>
    <scope>NUCLEOTIDE SEQUENCE</scope>
    <source>
        <strain evidence="1">CBHHK002</strain>
    </source>
</reference>
<comment type="caution">
    <text evidence="1">The sequence shown here is derived from an EMBL/GenBank/DDBJ whole genome shotgun (WGS) entry which is preliminary data.</text>
</comment>
<sequence length="553" mass="62442">MHRSLPILEIVTMISHEIGHKTLSSFARACRMFRDPALDVLWRHQNTLMNLLRCMPEGIWDESDEEGDWTLHRPVLPADWERPLFYACRVKSFHYDDRFRSPRFPTSPDFLESLRLCFSGPHIFSNIEKLSWYSYHEPTFPHVRLFLGPRLENLGLSVLQSIAHLSLLPVIAVECPLLTDVGVECSYELDGQRSVSTLVLGLHRLELLFLPCLDNAAVEHIARLPSLTSLTLENQSALVPFPEYFSSNDILFPRLSSLNITGNDVNAVVPLLTLLTHTPIVELTIDIPDLTPAKDIAECYSAMARHCSQTHTSLGKLTIGRGWGSDTPPTSADIATYLIHSPQFLPLLTFTNLTVVFLTPAVGFDLDDMAVADLAQAWPHLRERYLFPSVYLNLPSRITLTGLLPFAQHCPHLSHLKLPLDASAAPKWPQGHKAGTTRVRQSRLRGLDVLRSSIENPVLVAGFLSSVFPRLRRVFTDQDPRLQYEPEALAEHAEAIALHTQWKTVQAAPRDSHIKLLFHSCSFVHMSRCLSFPSRSFYFYPLSILRVLGFSTI</sequence>
<gene>
    <name evidence="1" type="ORF">DFH08DRAFT_1030761</name>
</gene>
<dbReference type="InterPro" id="IPR032675">
    <property type="entry name" value="LRR_dom_sf"/>
</dbReference>
<keyword evidence="2" id="KW-1185">Reference proteome</keyword>
<organism evidence="1 2">
    <name type="scientific">Mycena albidolilacea</name>
    <dbReference type="NCBI Taxonomy" id="1033008"/>
    <lineage>
        <taxon>Eukaryota</taxon>
        <taxon>Fungi</taxon>
        <taxon>Dikarya</taxon>
        <taxon>Basidiomycota</taxon>
        <taxon>Agaricomycotina</taxon>
        <taxon>Agaricomycetes</taxon>
        <taxon>Agaricomycetidae</taxon>
        <taxon>Agaricales</taxon>
        <taxon>Marasmiineae</taxon>
        <taxon>Mycenaceae</taxon>
        <taxon>Mycena</taxon>
    </lineage>
</organism>
<accession>A0AAD7F0R2</accession>
<evidence type="ECO:0000313" key="2">
    <source>
        <dbReference type="Proteomes" id="UP001218218"/>
    </source>
</evidence>
<name>A0AAD7F0R2_9AGAR</name>
<dbReference type="EMBL" id="JARIHO010000005">
    <property type="protein sequence ID" value="KAJ7360667.1"/>
    <property type="molecule type" value="Genomic_DNA"/>
</dbReference>
<evidence type="ECO:0000313" key="1">
    <source>
        <dbReference type="EMBL" id="KAJ7360667.1"/>
    </source>
</evidence>
<evidence type="ECO:0008006" key="3">
    <source>
        <dbReference type="Google" id="ProtNLM"/>
    </source>
</evidence>
<proteinExistence type="predicted"/>
<dbReference type="SUPFAM" id="SSF52047">
    <property type="entry name" value="RNI-like"/>
    <property type="match status" value="1"/>
</dbReference>
<dbReference type="Proteomes" id="UP001218218">
    <property type="component" value="Unassembled WGS sequence"/>
</dbReference>